<dbReference type="STRING" id="56193.YP76_08005"/>
<sequence>MVALQHEPSGRDRILGAARDLFAAHGFHQTSMAELAAAAKVSVGQIYRLFKGKEDIIDAIVANDTRDREAMILALQRRLDAGEISIERTFELLLLEMMDNPHEALSFDILAEGFRNERVAQIIADMCAHFRKSLGDFATIANPALSGKALEGAEEIILACMFGLGHRSLSGSALSAECTARQAADMLVAALRAMS</sequence>
<dbReference type="PATRIC" id="fig|56193.3.peg.1649"/>
<dbReference type="PRINTS" id="PR00455">
    <property type="entry name" value="HTHTETR"/>
</dbReference>
<organism evidence="6 7">
    <name type="scientific">Sphingobium chungbukense</name>
    <dbReference type="NCBI Taxonomy" id="56193"/>
    <lineage>
        <taxon>Bacteria</taxon>
        <taxon>Pseudomonadati</taxon>
        <taxon>Pseudomonadota</taxon>
        <taxon>Alphaproteobacteria</taxon>
        <taxon>Sphingomonadales</taxon>
        <taxon>Sphingomonadaceae</taxon>
        <taxon>Sphingobium</taxon>
    </lineage>
</organism>
<dbReference type="GO" id="GO:0000976">
    <property type="term" value="F:transcription cis-regulatory region binding"/>
    <property type="evidence" value="ECO:0007669"/>
    <property type="project" value="TreeGrafter"/>
</dbReference>
<protein>
    <submittedName>
        <fullName evidence="6">Transcriptional regulator</fullName>
    </submittedName>
</protein>
<dbReference type="EMBL" id="LBIC01000003">
    <property type="protein sequence ID" value="KKW92837.1"/>
    <property type="molecule type" value="Genomic_DNA"/>
</dbReference>
<dbReference type="PANTHER" id="PTHR30055">
    <property type="entry name" value="HTH-TYPE TRANSCRIPTIONAL REGULATOR RUTR"/>
    <property type="match status" value="1"/>
</dbReference>
<dbReference type="SUPFAM" id="SSF46689">
    <property type="entry name" value="Homeodomain-like"/>
    <property type="match status" value="1"/>
</dbReference>
<dbReference type="PANTHER" id="PTHR30055:SF234">
    <property type="entry name" value="HTH-TYPE TRANSCRIPTIONAL REGULATOR BETI"/>
    <property type="match status" value="1"/>
</dbReference>
<evidence type="ECO:0000256" key="4">
    <source>
        <dbReference type="PROSITE-ProRule" id="PRU00335"/>
    </source>
</evidence>
<evidence type="ECO:0000256" key="1">
    <source>
        <dbReference type="ARBA" id="ARBA00023015"/>
    </source>
</evidence>
<accession>A0A0M3ARK8</accession>
<evidence type="ECO:0000256" key="2">
    <source>
        <dbReference type="ARBA" id="ARBA00023125"/>
    </source>
</evidence>
<keyword evidence="7" id="KW-1185">Reference proteome</keyword>
<comment type="caution">
    <text evidence="6">The sequence shown here is derived from an EMBL/GenBank/DDBJ whole genome shotgun (WGS) entry which is preliminary data.</text>
</comment>
<feature type="DNA-binding region" description="H-T-H motif" evidence="4">
    <location>
        <begin position="31"/>
        <end position="50"/>
    </location>
</feature>
<gene>
    <name evidence="6" type="ORF">YP76_08005</name>
</gene>
<dbReference type="InterPro" id="IPR050109">
    <property type="entry name" value="HTH-type_TetR-like_transc_reg"/>
</dbReference>
<dbReference type="InterPro" id="IPR009057">
    <property type="entry name" value="Homeodomain-like_sf"/>
</dbReference>
<dbReference type="GO" id="GO:0003700">
    <property type="term" value="F:DNA-binding transcription factor activity"/>
    <property type="evidence" value="ECO:0007669"/>
    <property type="project" value="TreeGrafter"/>
</dbReference>
<evidence type="ECO:0000313" key="6">
    <source>
        <dbReference type="EMBL" id="KKW92837.1"/>
    </source>
</evidence>
<keyword evidence="3" id="KW-0804">Transcription</keyword>
<keyword evidence="2 4" id="KW-0238">DNA-binding</keyword>
<reference evidence="6 7" key="1">
    <citation type="submission" date="2015-04" db="EMBL/GenBank/DDBJ databases">
        <title>Genome sequence of aromatic hydrocarbons-degrading Sphingobium chungbukense DJ77.</title>
        <authorList>
            <person name="Kim Y.-C."/>
            <person name="Chae J.-C."/>
        </authorList>
    </citation>
    <scope>NUCLEOTIDE SEQUENCE [LARGE SCALE GENOMIC DNA]</scope>
    <source>
        <strain evidence="6 7">DJ77</strain>
    </source>
</reference>
<dbReference type="Gene3D" id="1.10.357.10">
    <property type="entry name" value="Tetracycline Repressor, domain 2"/>
    <property type="match status" value="1"/>
</dbReference>
<evidence type="ECO:0000313" key="7">
    <source>
        <dbReference type="Proteomes" id="UP000033874"/>
    </source>
</evidence>
<evidence type="ECO:0000259" key="5">
    <source>
        <dbReference type="PROSITE" id="PS50977"/>
    </source>
</evidence>
<dbReference type="Proteomes" id="UP000033874">
    <property type="component" value="Unassembled WGS sequence"/>
</dbReference>
<proteinExistence type="predicted"/>
<dbReference type="InterPro" id="IPR001647">
    <property type="entry name" value="HTH_TetR"/>
</dbReference>
<dbReference type="PROSITE" id="PS50977">
    <property type="entry name" value="HTH_TETR_2"/>
    <property type="match status" value="1"/>
</dbReference>
<dbReference type="Pfam" id="PF00440">
    <property type="entry name" value="TetR_N"/>
    <property type="match status" value="1"/>
</dbReference>
<feature type="domain" description="HTH tetR-type" evidence="5">
    <location>
        <begin position="8"/>
        <end position="68"/>
    </location>
</feature>
<dbReference type="AlphaFoldDB" id="A0A0M3ARK8"/>
<keyword evidence="1" id="KW-0805">Transcription regulation</keyword>
<evidence type="ECO:0000256" key="3">
    <source>
        <dbReference type="ARBA" id="ARBA00023163"/>
    </source>
</evidence>
<dbReference type="RefSeq" id="WP_046763048.1">
    <property type="nucleotide sequence ID" value="NZ_LBIC01000003.1"/>
</dbReference>
<name>A0A0M3ARK8_9SPHN</name>